<reference evidence="6 7" key="1">
    <citation type="submission" date="2019-06" db="EMBL/GenBank/DDBJ databases">
        <title>Description of Kitasatospora acidophila sp. nov. isolated from pine grove soil, and reclassification of Streptomyces novaecaesareae to Kitasatospora novaeceasareae comb. nov.</title>
        <authorList>
            <person name="Kim M.J."/>
        </authorList>
    </citation>
    <scope>NUCLEOTIDE SEQUENCE [LARGE SCALE GENOMIC DNA]</scope>
    <source>
        <strain evidence="6 7">MMS16-CNU292</strain>
    </source>
</reference>
<evidence type="ECO:0000256" key="1">
    <source>
        <dbReference type="ARBA" id="ARBA00023015"/>
    </source>
</evidence>
<dbReference type="SUPFAM" id="SSF48498">
    <property type="entry name" value="Tetracyclin repressor-like, C-terminal domain"/>
    <property type="match status" value="1"/>
</dbReference>
<dbReference type="InterPro" id="IPR001647">
    <property type="entry name" value="HTH_TetR"/>
</dbReference>
<feature type="DNA-binding region" description="H-T-H motif" evidence="4">
    <location>
        <begin position="42"/>
        <end position="61"/>
    </location>
</feature>
<keyword evidence="1" id="KW-0805">Transcription regulation</keyword>
<dbReference type="PANTHER" id="PTHR30055">
    <property type="entry name" value="HTH-TYPE TRANSCRIPTIONAL REGULATOR RUTR"/>
    <property type="match status" value="1"/>
</dbReference>
<dbReference type="EMBL" id="VIGB01000003">
    <property type="protein sequence ID" value="TQF07220.1"/>
    <property type="molecule type" value="Genomic_DNA"/>
</dbReference>
<organism evidence="6 7">
    <name type="scientific">Kitasatospora acidiphila</name>
    <dbReference type="NCBI Taxonomy" id="2567942"/>
    <lineage>
        <taxon>Bacteria</taxon>
        <taxon>Bacillati</taxon>
        <taxon>Actinomycetota</taxon>
        <taxon>Actinomycetes</taxon>
        <taxon>Kitasatosporales</taxon>
        <taxon>Streptomycetaceae</taxon>
        <taxon>Kitasatospora</taxon>
    </lineage>
</organism>
<proteinExistence type="predicted"/>
<dbReference type="GO" id="GO:0000976">
    <property type="term" value="F:transcription cis-regulatory region binding"/>
    <property type="evidence" value="ECO:0007669"/>
    <property type="project" value="TreeGrafter"/>
</dbReference>
<dbReference type="OrthoDB" id="3192968at2"/>
<evidence type="ECO:0000256" key="3">
    <source>
        <dbReference type="ARBA" id="ARBA00023163"/>
    </source>
</evidence>
<keyword evidence="3" id="KW-0804">Transcription</keyword>
<dbReference type="Pfam" id="PF21597">
    <property type="entry name" value="TetR_C_43"/>
    <property type="match status" value="1"/>
</dbReference>
<feature type="domain" description="HTH tetR-type" evidence="5">
    <location>
        <begin position="20"/>
        <end position="79"/>
    </location>
</feature>
<dbReference type="PRINTS" id="PR00455">
    <property type="entry name" value="HTHTETR"/>
</dbReference>
<accession>A0A540WDV2</accession>
<dbReference type="AlphaFoldDB" id="A0A540WDV2"/>
<dbReference type="PROSITE" id="PS50977">
    <property type="entry name" value="HTH_TETR_2"/>
    <property type="match status" value="1"/>
</dbReference>
<dbReference type="Gene3D" id="1.10.357.10">
    <property type="entry name" value="Tetracycline Repressor, domain 2"/>
    <property type="match status" value="1"/>
</dbReference>
<sequence>MLEVPTPACAAAPRLRADAVRNRERILAAARELFADEGADVPLDEIARRAGVGNATLYRNFPDRPALIHQVALSVMERVLDRARAALTSEGDPFQALCEFVHGSADEHIGALCTMLTERVEPQDEDEYFALKAATERVVDQLMVRAREAGSLRADVAPGDLFVALGRLSRPMPGGACLKIDQGMLIHRHLQLFLDGLRAPAPSVLPGRAITLDDLRRPN</sequence>
<dbReference type="InterPro" id="IPR009057">
    <property type="entry name" value="Homeodomain-like_sf"/>
</dbReference>
<dbReference type="Pfam" id="PF00440">
    <property type="entry name" value="TetR_N"/>
    <property type="match status" value="1"/>
</dbReference>
<dbReference type="PANTHER" id="PTHR30055:SF234">
    <property type="entry name" value="HTH-TYPE TRANSCRIPTIONAL REGULATOR BETI"/>
    <property type="match status" value="1"/>
</dbReference>
<dbReference type="InterPro" id="IPR050109">
    <property type="entry name" value="HTH-type_TetR-like_transc_reg"/>
</dbReference>
<keyword evidence="7" id="KW-1185">Reference proteome</keyword>
<dbReference type="SUPFAM" id="SSF46689">
    <property type="entry name" value="Homeodomain-like"/>
    <property type="match status" value="1"/>
</dbReference>
<evidence type="ECO:0000259" key="5">
    <source>
        <dbReference type="PROSITE" id="PS50977"/>
    </source>
</evidence>
<evidence type="ECO:0000256" key="4">
    <source>
        <dbReference type="PROSITE-ProRule" id="PRU00335"/>
    </source>
</evidence>
<dbReference type="RefSeq" id="WP_141637619.1">
    <property type="nucleotide sequence ID" value="NZ_VIGB01000003.1"/>
</dbReference>
<evidence type="ECO:0000313" key="7">
    <source>
        <dbReference type="Proteomes" id="UP000319103"/>
    </source>
</evidence>
<name>A0A540WDV2_9ACTN</name>
<keyword evidence="2 4" id="KW-0238">DNA-binding</keyword>
<dbReference type="InterPro" id="IPR036271">
    <property type="entry name" value="Tet_transcr_reg_TetR-rel_C_sf"/>
</dbReference>
<dbReference type="GO" id="GO:0003700">
    <property type="term" value="F:DNA-binding transcription factor activity"/>
    <property type="evidence" value="ECO:0007669"/>
    <property type="project" value="TreeGrafter"/>
</dbReference>
<protein>
    <submittedName>
        <fullName evidence="6">TetR/AcrR family transcriptional regulator</fullName>
    </submittedName>
</protein>
<gene>
    <name evidence="6" type="ORF">E6W39_08775</name>
</gene>
<dbReference type="Proteomes" id="UP000319103">
    <property type="component" value="Unassembled WGS sequence"/>
</dbReference>
<comment type="caution">
    <text evidence="6">The sequence shown here is derived from an EMBL/GenBank/DDBJ whole genome shotgun (WGS) entry which is preliminary data.</text>
</comment>
<evidence type="ECO:0000256" key="2">
    <source>
        <dbReference type="ARBA" id="ARBA00023125"/>
    </source>
</evidence>
<evidence type="ECO:0000313" key="6">
    <source>
        <dbReference type="EMBL" id="TQF07220.1"/>
    </source>
</evidence>
<dbReference type="InterPro" id="IPR049445">
    <property type="entry name" value="TetR_SbtR-like_C"/>
</dbReference>